<dbReference type="Proteomes" id="UP001215280">
    <property type="component" value="Unassembled WGS sequence"/>
</dbReference>
<dbReference type="InterPro" id="IPR011011">
    <property type="entry name" value="Znf_FYVE_PHD"/>
</dbReference>
<dbReference type="AlphaFoldDB" id="A0AAD7MU45"/>
<comment type="caution">
    <text evidence="6">The sequence shown here is derived from an EMBL/GenBank/DDBJ whole genome shotgun (WGS) entry which is preliminary data.</text>
</comment>
<dbReference type="CDD" id="cd15489">
    <property type="entry name" value="PHD_SF"/>
    <property type="match status" value="1"/>
</dbReference>
<dbReference type="SUPFAM" id="SSF57903">
    <property type="entry name" value="FYVE/PHD zinc finger"/>
    <property type="match status" value="1"/>
</dbReference>
<dbReference type="SMART" id="SM00249">
    <property type="entry name" value="PHD"/>
    <property type="match status" value="1"/>
</dbReference>
<protein>
    <recommendedName>
        <fullName evidence="5">Zinc finger PHD-type domain-containing protein</fullName>
    </recommendedName>
</protein>
<keyword evidence="1" id="KW-0479">Metal-binding</keyword>
<accession>A0AAD7MU45</accession>
<name>A0AAD7MU45_9AGAR</name>
<proteinExistence type="predicted"/>
<dbReference type="InterPro" id="IPR013083">
    <property type="entry name" value="Znf_RING/FYVE/PHD"/>
</dbReference>
<dbReference type="InterPro" id="IPR001965">
    <property type="entry name" value="Znf_PHD"/>
</dbReference>
<evidence type="ECO:0000256" key="4">
    <source>
        <dbReference type="SAM" id="MobiDB-lite"/>
    </source>
</evidence>
<feature type="domain" description="Zinc finger PHD-type" evidence="5">
    <location>
        <begin position="219"/>
        <end position="269"/>
    </location>
</feature>
<feature type="region of interest" description="Disordered" evidence="4">
    <location>
        <begin position="188"/>
        <end position="211"/>
    </location>
</feature>
<sequence length="610" mass="67744">MLNRPSYVLMLGATTFRPSSSIPTDWPLLLRIAPVFARRVDGVDDTLKDVFCPLTLNLGPDIEYELISRVIYSGSQAAGAVGHYTTQTRIGNKAYIYNDLLRDGALAELGPLYLLEEFNPNVAYIIYLRRSRSAITTRSKGDIQIDCAKIPAMPAPITIDDDDNEVQSMLVEDDDEISGLILATLGDPGTPSKSPAIEFGDPSPANSDSTSSTTPCPIFCHGCGDISAGDSLPDQVQCEKCRFWSHIDCLPDSVDWDSTDVEFICARCKPRESPNLFDINEIVMLPFPGNKNWRDDGVPARFISRAERSAGTVREYKFRWLDCNDWPGRDDALPLLIPQTYQQSREFCEAVTGVVLKSSQCYEQYFSNRQESARDTEAEHWLISLRLSPTPGLESLMQPPMQELIRRRVRGIPIAERKRHVFSIGSALLQLLAIQHQLGEQLNLNGDTMRDLLDGAIIPCRLDGSEALEAMFLATDPLELKHKRGWDLNRFSSHLLRFNSDHTIYDPSLSPPTFKRICPSSDVPLDPIVFDVPPSAVRPDAPIPPASEQAKRSNDGGLSEEPAAKRGKQGSNSEDKNLADGGGRTSKRSRRPKASTQQTGSRRSTRLTRP</sequence>
<dbReference type="GO" id="GO:0008270">
    <property type="term" value="F:zinc ion binding"/>
    <property type="evidence" value="ECO:0007669"/>
    <property type="project" value="UniProtKB-KW"/>
</dbReference>
<dbReference type="EMBL" id="JARJLG010000178">
    <property type="protein sequence ID" value="KAJ7732049.1"/>
    <property type="molecule type" value="Genomic_DNA"/>
</dbReference>
<keyword evidence="7" id="KW-1185">Reference proteome</keyword>
<evidence type="ECO:0000313" key="7">
    <source>
        <dbReference type="Proteomes" id="UP001215280"/>
    </source>
</evidence>
<keyword evidence="3" id="KW-0862">Zinc</keyword>
<evidence type="ECO:0000256" key="2">
    <source>
        <dbReference type="ARBA" id="ARBA00022771"/>
    </source>
</evidence>
<evidence type="ECO:0000259" key="5">
    <source>
        <dbReference type="SMART" id="SM00249"/>
    </source>
</evidence>
<evidence type="ECO:0000313" key="6">
    <source>
        <dbReference type="EMBL" id="KAJ7732049.1"/>
    </source>
</evidence>
<reference evidence="6" key="1">
    <citation type="submission" date="2023-03" db="EMBL/GenBank/DDBJ databases">
        <title>Massive genome expansion in bonnet fungi (Mycena s.s.) driven by repeated elements and novel gene families across ecological guilds.</title>
        <authorList>
            <consortium name="Lawrence Berkeley National Laboratory"/>
            <person name="Harder C.B."/>
            <person name="Miyauchi S."/>
            <person name="Viragh M."/>
            <person name="Kuo A."/>
            <person name="Thoen E."/>
            <person name="Andreopoulos B."/>
            <person name="Lu D."/>
            <person name="Skrede I."/>
            <person name="Drula E."/>
            <person name="Henrissat B."/>
            <person name="Morin E."/>
            <person name="Kohler A."/>
            <person name="Barry K."/>
            <person name="LaButti K."/>
            <person name="Morin E."/>
            <person name="Salamov A."/>
            <person name="Lipzen A."/>
            <person name="Mereny Z."/>
            <person name="Hegedus B."/>
            <person name="Baldrian P."/>
            <person name="Stursova M."/>
            <person name="Weitz H."/>
            <person name="Taylor A."/>
            <person name="Grigoriev I.V."/>
            <person name="Nagy L.G."/>
            <person name="Martin F."/>
            <person name="Kauserud H."/>
        </authorList>
    </citation>
    <scope>NUCLEOTIDE SEQUENCE</scope>
    <source>
        <strain evidence="6">CBHHK188m</strain>
    </source>
</reference>
<organism evidence="6 7">
    <name type="scientific">Mycena maculata</name>
    <dbReference type="NCBI Taxonomy" id="230809"/>
    <lineage>
        <taxon>Eukaryota</taxon>
        <taxon>Fungi</taxon>
        <taxon>Dikarya</taxon>
        <taxon>Basidiomycota</taxon>
        <taxon>Agaricomycotina</taxon>
        <taxon>Agaricomycetes</taxon>
        <taxon>Agaricomycetidae</taxon>
        <taxon>Agaricales</taxon>
        <taxon>Marasmiineae</taxon>
        <taxon>Mycenaceae</taxon>
        <taxon>Mycena</taxon>
    </lineage>
</organism>
<feature type="region of interest" description="Disordered" evidence="4">
    <location>
        <begin position="534"/>
        <end position="610"/>
    </location>
</feature>
<evidence type="ECO:0000256" key="3">
    <source>
        <dbReference type="ARBA" id="ARBA00022833"/>
    </source>
</evidence>
<keyword evidence="2" id="KW-0863">Zinc-finger</keyword>
<evidence type="ECO:0000256" key="1">
    <source>
        <dbReference type="ARBA" id="ARBA00022723"/>
    </source>
</evidence>
<gene>
    <name evidence="6" type="ORF">DFH07DRAFT_781037</name>
</gene>
<dbReference type="Gene3D" id="3.30.40.10">
    <property type="entry name" value="Zinc/RING finger domain, C3HC4 (zinc finger)"/>
    <property type="match status" value="1"/>
</dbReference>